<dbReference type="RefSeq" id="XP_039125934.1">
    <property type="nucleotide sequence ID" value="XM_039270000.1"/>
</dbReference>
<organism evidence="2 3">
    <name type="scientific">Dioscorea cayennensis subsp. rotundata</name>
    <name type="common">White Guinea yam</name>
    <name type="synonym">Dioscorea rotundata</name>
    <dbReference type="NCBI Taxonomy" id="55577"/>
    <lineage>
        <taxon>Eukaryota</taxon>
        <taxon>Viridiplantae</taxon>
        <taxon>Streptophyta</taxon>
        <taxon>Embryophyta</taxon>
        <taxon>Tracheophyta</taxon>
        <taxon>Spermatophyta</taxon>
        <taxon>Magnoliopsida</taxon>
        <taxon>Liliopsida</taxon>
        <taxon>Dioscoreales</taxon>
        <taxon>Dioscoreaceae</taxon>
        <taxon>Dioscorea</taxon>
    </lineage>
</organism>
<feature type="region of interest" description="Disordered" evidence="1">
    <location>
        <begin position="74"/>
        <end position="102"/>
    </location>
</feature>
<dbReference type="AlphaFoldDB" id="A0AB40BFN9"/>
<reference evidence="3" key="1">
    <citation type="submission" date="2025-08" db="UniProtKB">
        <authorList>
            <consortium name="RefSeq"/>
        </authorList>
    </citation>
    <scope>IDENTIFICATION</scope>
</reference>
<dbReference type="GeneID" id="120261976"/>
<dbReference type="Proteomes" id="UP001515500">
    <property type="component" value="Chromosome 5"/>
</dbReference>
<protein>
    <submittedName>
        <fullName evidence="3">Uncharacterized protein LOC120261976 isoform X1</fullName>
    </submittedName>
</protein>
<evidence type="ECO:0000313" key="3">
    <source>
        <dbReference type="RefSeq" id="XP_039125934.1"/>
    </source>
</evidence>
<gene>
    <name evidence="3" type="primary">LOC120261976</name>
</gene>
<evidence type="ECO:0000256" key="1">
    <source>
        <dbReference type="SAM" id="MobiDB-lite"/>
    </source>
</evidence>
<keyword evidence="2" id="KW-1185">Reference proteome</keyword>
<sequence length="129" mass="13871">MAGRVSKKKKGVADAADALSWRQKKALADVEEAAVTGEVEELISWVDMKLTNTTMAENKDDGELKRHLLSRAEVLHGTGSGEGASGKKGQKNLKTRLTSASTSSSQGVMASIWKFHMEDDEEPSLALPT</sequence>
<name>A0AB40BFN9_DIOCR</name>
<evidence type="ECO:0000313" key="2">
    <source>
        <dbReference type="Proteomes" id="UP001515500"/>
    </source>
</evidence>
<accession>A0AB40BFN9</accession>
<proteinExistence type="predicted"/>